<evidence type="ECO:0000256" key="4">
    <source>
        <dbReference type="ARBA" id="ARBA00022741"/>
    </source>
</evidence>
<keyword evidence="3" id="KW-0808">Transferase</keyword>
<comment type="caution">
    <text evidence="8">The sequence shown here is derived from an EMBL/GenBank/DDBJ whole genome shotgun (WGS) entry which is preliminary data.</text>
</comment>
<protein>
    <recommendedName>
        <fullName evidence="7">Protein kinase domain-containing protein</fullName>
    </recommendedName>
</protein>
<dbReference type="GO" id="GO:0004674">
    <property type="term" value="F:protein serine/threonine kinase activity"/>
    <property type="evidence" value="ECO:0007669"/>
    <property type="project" value="UniProtKB-KW"/>
</dbReference>
<keyword evidence="4" id="KW-0547">Nucleotide-binding</keyword>
<feature type="domain" description="Protein kinase" evidence="7">
    <location>
        <begin position="1"/>
        <end position="103"/>
    </location>
</feature>
<dbReference type="PANTHER" id="PTHR24056">
    <property type="entry name" value="CELL DIVISION PROTEIN KINASE"/>
    <property type="match status" value="1"/>
</dbReference>
<dbReference type="InterPro" id="IPR000719">
    <property type="entry name" value="Prot_kinase_dom"/>
</dbReference>
<dbReference type="InterPro" id="IPR050108">
    <property type="entry name" value="CDK"/>
</dbReference>
<dbReference type="STRING" id="543379.A0A232FJD5"/>
<reference evidence="8 9" key="1">
    <citation type="journal article" date="2017" name="Curr. Biol.">
        <title>The Evolution of Venom by Co-option of Single-Copy Genes.</title>
        <authorList>
            <person name="Martinson E.O."/>
            <person name="Mrinalini"/>
            <person name="Kelkar Y.D."/>
            <person name="Chang C.H."/>
            <person name="Werren J.H."/>
        </authorList>
    </citation>
    <scope>NUCLEOTIDE SEQUENCE [LARGE SCALE GENOMIC DNA]</scope>
    <source>
        <strain evidence="8 9">Alberta</strain>
        <tissue evidence="8">Whole body</tissue>
    </source>
</reference>
<accession>A0A232FJD5</accession>
<dbReference type="GO" id="GO:0005634">
    <property type="term" value="C:nucleus"/>
    <property type="evidence" value="ECO:0007669"/>
    <property type="project" value="TreeGrafter"/>
</dbReference>
<evidence type="ECO:0000256" key="3">
    <source>
        <dbReference type="ARBA" id="ARBA00022679"/>
    </source>
</evidence>
<evidence type="ECO:0000256" key="2">
    <source>
        <dbReference type="ARBA" id="ARBA00022527"/>
    </source>
</evidence>
<evidence type="ECO:0000259" key="7">
    <source>
        <dbReference type="PROSITE" id="PS50011"/>
    </source>
</evidence>
<dbReference type="InterPro" id="IPR011009">
    <property type="entry name" value="Kinase-like_dom_sf"/>
</dbReference>
<evidence type="ECO:0000256" key="6">
    <source>
        <dbReference type="ARBA" id="ARBA00022840"/>
    </source>
</evidence>
<sequence length="103" mass="11982">MPVNLPNHNQFDPNALRQSTIPATAYRELKILKYAKYENIVRLVEMIMHRDLKPDNVIITKNDVLKIADFGLSRLFKENSNGEHNRFKNRVVTMVPATEAFTR</sequence>
<evidence type="ECO:0000313" key="8">
    <source>
        <dbReference type="EMBL" id="OXU30650.1"/>
    </source>
</evidence>
<keyword evidence="2" id="KW-0723">Serine/threonine-protein kinase</keyword>
<keyword evidence="9" id="KW-1185">Reference proteome</keyword>
<evidence type="ECO:0000313" key="9">
    <source>
        <dbReference type="Proteomes" id="UP000215335"/>
    </source>
</evidence>
<dbReference type="SUPFAM" id="SSF56112">
    <property type="entry name" value="Protein kinase-like (PK-like)"/>
    <property type="match status" value="1"/>
</dbReference>
<dbReference type="EMBL" id="NNAY01000135">
    <property type="protein sequence ID" value="OXU30650.1"/>
    <property type="molecule type" value="Genomic_DNA"/>
</dbReference>
<dbReference type="Pfam" id="PF00069">
    <property type="entry name" value="Pkinase"/>
    <property type="match status" value="1"/>
</dbReference>
<name>A0A232FJD5_9HYME</name>
<comment type="similarity">
    <text evidence="1">Belongs to the protein kinase superfamily. CMGC Ser/Thr protein kinase family. CDC2/CDKX subfamily.</text>
</comment>
<dbReference type="InterPro" id="IPR008271">
    <property type="entry name" value="Ser/Thr_kinase_AS"/>
</dbReference>
<dbReference type="GO" id="GO:0005524">
    <property type="term" value="F:ATP binding"/>
    <property type="evidence" value="ECO:0007669"/>
    <property type="project" value="UniProtKB-KW"/>
</dbReference>
<dbReference type="Gene3D" id="1.10.510.10">
    <property type="entry name" value="Transferase(Phosphotransferase) domain 1"/>
    <property type="match status" value="1"/>
</dbReference>
<dbReference type="PROSITE" id="PS00108">
    <property type="entry name" value="PROTEIN_KINASE_ST"/>
    <property type="match status" value="1"/>
</dbReference>
<evidence type="ECO:0000256" key="5">
    <source>
        <dbReference type="ARBA" id="ARBA00022777"/>
    </source>
</evidence>
<dbReference type="Proteomes" id="UP000215335">
    <property type="component" value="Unassembled WGS sequence"/>
</dbReference>
<dbReference type="PROSITE" id="PS50011">
    <property type="entry name" value="PROTEIN_KINASE_DOM"/>
    <property type="match status" value="1"/>
</dbReference>
<gene>
    <name evidence="8" type="ORF">TSAR_000530</name>
</gene>
<proteinExistence type="inferred from homology"/>
<dbReference type="AlphaFoldDB" id="A0A232FJD5"/>
<evidence type="ECO:0000256" key="1">
    <source>
        <dbReference type="ARBA" id="ARBA00006485"/>
    </source>
</evidence>
<organism evidence="8 9">
    <name type="scientific">Trichomalopsis sarcophagae</name>
    <dbReference type="NCBI Taxonomy" id="543379"/>
    <lineage>
        <taxon>Eukaryota</taxon>
        <taxon>Metazoa</taxon>
        <taxon>Ecdysozoa</taxon>
        <taxon>Arthropoda</taxon>
        <taxon>Hexapoda</taxon>
        <taxon>Insecta</taxon>
        <taxon>Pterygota</taxon>
        <taxon>Neoptera</taxon>
        <taxon>Endopterygota</taxon>
        <taxon>Hymenoptera</taxon>
        <taxon>Apocrita</taxon>
        <taxon>Proctotrupomorpha</taxon>
        <taxon>Chalcidoidea</taxon>
        <taxon>Pteromalidae</taxon>
        <taxon>Pteromalinae</taxon>
        <taxon>Trichomalopsis</taxon>
    </lineage>
</organism>
<keyword evidence="6" id="KW-0067">ATP-binding</keyword>
<keyword evidence="5" id="KW-0418">Kinase</keyword>